<accession>A0A6J8DF99</accession>
<feature type="domain" description="VIT" evidence="11">
    <location>
        <begin position="983"/>
        <end position="1112"/>
    </location>
</feature>
<evidence type="ECO:0000259" key="10">
    <source>
        <dbReference type="PROSITE" id="PS50234"/>
    </source>
</evidence>
<dbReference type="PROSITE" id="PS50234">
    <property type="entry name" value="VWFA"/>
    <property type="match status" value="1"/>
</dbReference>
<evidence type="ECO:0000256" key="9">
    <source>
        <dbReference type="SAM" id="SignalP"/>
    </source>
</evidence>
<dbReference type="InterPro" id="IPR036691">
    <property type="entry name" value="Endo/exonu/phosph_ase_sf"/>
</dbReference>
<dbReference type="SMART" id="SM00609">
    <property type="entry name" value="VIT"/>
    <property type="match status" value="2"/>
</dbReference>
<dbReference type="InterPro" id="IPR010600">
    <property type="entry name" value="ITI_HC_C"/>
</dbReference>
<evidence type="ECO:0000313" key="12">
    <source>
        <dbReference type="EMBL" id="CAC5406715.1"/>
    </source>
</evidence>
<dbReference type="SUPFAM" id="SSF53300">
    <property type="entry name" value="vWA-like"/>
    <property type="match status" value="1"/>
</dbReference>
<name>A0A6J8DF99_MYTCO</name>
<feature type="compositionally biased region" description="Basic residues" evidence="8">
    <location>
        <begin position="655"/>
        <end position="672"/>
    </location>
</feature>
<dbReference type="PANTHER" id="PTHR10338">
    <property type="entry name" value="INTER-ALPHA-TRYPSIN INHIBITOR HEAVY CHAIN FAMILY MEMBER"/>
    <property type="match status" value="1"/>
</dbReference>
<dbReference type="SMART" id="SM00327">
    <property type="entry name" value="VWA"/>
    <property type="match status" value="1"/>
</dbReference>
<dbReference type="GO" id="GO:0004867">
    <property type="term" value="F:serine-type endopeptidase inhibitor activity"/>
    <property type="evidence" value="ECO:0007669"/>
    <property type="project" value="UniProtKB-KW"/>
</dbReference>
<organism evidence="12 13">
    <name type="scientific">Mytilus coruscus</name>
    <name type="common">Sea mussel</name>
    <dbReference type="NCBI Taxonomy" id="42192"/>
    <lineage>
        <taxon>Eukaryota</taxon>
        <taxon>Metazoa</taxon>
        <taxon>Spiralia</taxon>
        <taxon>Lophotrochozoa</taxon>
        <taxon>Mollusca</taxon>
        <taxon>Bivalvia</taxon>
        <taxon>Autobranchia</taxon>
        <taxon>Pteriomorphia</taxon>
        <taxon>Mytilida</taxon>
        <taxon>Mytiloidea</taxon>
        <taxon>Mytilidae</taxon>
        <taxon>Mytilinae</taxon>
        <taxon>Mytilus</taxon>
    </lineage>
</organism>
<dbReference type="Gene3D" id="3.40.50.410">
    <property type="entry name" value="von Willebrand factor, type A domain"/>
    <property type="match status" value="1"/>
</dbReference>
<keyword evidence="7" id="KW-0325">Glycoprotein</keyword>
<comment type="subcellular location">
    <subcellularLocation>
        <location evidence="1">Secreted</location>
    </subcellularLocation>
</comment>
<keyword evidence="4" id="KW-0646">Protease inhibitor</keyword>
<feature type="compositionally biased region" description="Gly residues" evidence="8">
    <location>
        <begin position="673"/>
        <end position="682"/>
    </location>
</feature>
<keyword evidence="13" id="KW-1185">Reference proteome</keyword>
<proteinExistence type="inferred from homology"/>
<dbReference type="GO" id="GO:0005576">
    <property type="term" value="C:extracellular region"/>
    <property type="evidence" value="ECO:0007669"/>
    <property type="project" value="UniProtKB-SubCell"/>
</dbReference>
<keyword evidence="5 9" id="KW-0732">Signal</keyword>
<protein>
    <recommendedName>
        <fullName evidence="14">Inter-alpha-trypsin inhibitor heavy chain H4</fullName>
    </recommendedName>
</protein>
<dbReference type="InterPro" id="IPR002035">
    <property type="entry name" value="VWF_A"/>
</dbReference>
<dbReference type="SUPFAM" id="SSF56219">
    <property type="entry name" value="DNase I-like"/>
    <property type="match status" value="1"/>
</dbReference>
<dbReference type="InterPro" id="IPR013694">
    <property type="entry name" value="VIT"/>
</dbReference>
<dbReference type="PANTHER" id="PTHR10338:SF108">
    <property type="entry name" value="INTER-ALPHA-TRYPSIN INHIBITOR HEAVY CHAIN H4-LIKE PROTEIN"/>
    <property type="match status" value="1"/>
</dbReference>
<dbReference type="Proteomes" id="UP000507470">
    <property type="component" value="Unassembled WGS sequence"/>
</dbReference>
<dbReference type="PROSITE" id="PS51468">
    <property type="entry name" value="VIT"/>
    <property type="match status" value="2"/>
</dbReference>
<dbReference type="AlphaFoldDB" id="A0A6J8DF99"/>
<gene>
    <name evidence="12" type="ORF">MCOR_40263</name>
</gene>
<evidence type="ECO:0000256" key="6">
    <source>
        <dbReference type="ARBA" id="ARBA00022900"/>
    </source>
</evidence>
<feature type="compositionally biased region" description="Low complexity" evidence="8">
    <location>
        <begin position="641"/>
        <end position="654"/>
    </location>
</feature>
<dbReference type="Pfam" id="PF13768">
    <property type="entry name" value="VWA_3"/>
    <property type="match status" value="1"/>
</dbReference>
<feature type="domain" description="VIT" evidence="11">
    <location>
        <begin position="9"/>
        <end position="138"/>
    </location>
</feature>
<dbReference type="OrthoDB" id="299997at2759"/>
<keyword evidence="3" id="KW-0964">Secreted</keyword>
<feature type="domain" description="VWFA" evidence="10">
    <location>
        <begin position="270"/>
        <end position="446"/>
    </location>
</feature>
<keyword evidence="6" id="KW-0722">Serine protease inhibitor</keyword>
<dbReference type="InterPro" id="IPR050934">
    <property type="entry name" value="ITIH"/>
</dbReference>
<evidence type="ECO:0000259" key="11">
    <source>
        <dbReference type="PROSITE" id="PS51468"/>
    </source>
</evidence>
<dbReference type="Gene3D" id="3.60.10.10">
    <property type="entry name" value="Endonuclease/exonuclease/phosphatase"/>
    <property type="match status" value="1"/>
</dbReference>
<feature type="compositionally biased region" description="Basic residues" evidence="8">
    <location>
        <begin position="621"/>
        <end position="633"/>
    </location>
</feature>
<evidence type="ECO:0000256" key="5">
    <source>
        <dbReference type="ARBA" id="ARBA00022729"/>
    </source>
</evidence>
<comment type="similarity">
    <text evidence="2">Belongs to the ITIH family.</text>
</comment>
<dbReference type="EMBL" id="CACVKT020007264">
    <property type="protein sequence ID" value="CAC5406715.1"/>
    <property type="molecule type" value="Genomic_DNA"/>
</dbReference>
<feature type="signal peptide" evidence="9">
    <location>
        <begin position="1"/>
        <end position="18"/>
    </location>
</feature>
<dbReference type="Pfam" id="PF06668">
    <property type="entry name" value="ITI_HC_C"/>
    <property type="match status" value="1"/>
</dbReference>
<sequence length="1242" mass="139789">MDARFTCLVFLLFTVVNSKSNNLEITSLHVQSDIRYRFATTLVTSTVANNDNKSVEAKFDVTLPDAAFITEFVMEIDGQLYPGEINEKEKAKKKYETAKKKGQTAGIVSQKPRHTNRFSVDVNVAAESSVTFNLTYQELLERVYGEYEHIIYIDPGQIVEDFKIDVAIHESRDITKVSVPPIRNDIISDSSIDEGKNALVTIDRPTTKSAMIHYEPTIDDQKQQSDQGISGLFVIEYDVERKFDGGEVLVVDGYFVHFFAPSGMKPIPKDILFILDVSGSMAGVKIQQQSDAMEKILQDLNEDDRFNILEFSSHSKLWQGSLVSVNSNTIRNAREFIQERKEYGGTRANDALEKGIQFLNNVELDSQRIKLIVFMTDGRAETSSNTILKNVKTYNTKGITMFSLAFGNNADYTFIKKLAVQNKGIARRIFEDSDSSLQIKGFYDEISCATLQNLTFKYLGKDDEVVENVTRQNFDTFFDGKELIIAGKMSDDEVNEVDLVVTGDGSDGHVELSLDSDANKGVPELTKPEDFHKITERIWAYLTIKQLLESAIEVDNAEEKTQLNQRALDLSLKYKFVTPLTSMVVTKPDEKDVGSFEENEDAQLALSSGSLLGSSSKKHIMKKRVRRPIRHRGPSGGSYSGGVALSSGSLLGSSSKKHIMKKRVRRPIRHRGPSGGSYSGGAGGDPHFMVRMKDLELPVCFNIKAKNGEILQLLKDPVSGVTINAGVVESTARNEHGDLKTFFGELVLSAPSVEIVVKPSSIYFNGAFLSWNDKNVFRMENVAIIVKYVGRHDRTMTIDFGNDIIVTIRRHMKQDTNMAMSYLNIYIEKETGISQFASGVLGELVHKSTKLFQITLDNQGNEHGHFLEVGDGHAYRFFTNLGQKQNVITGEDTTCWIVPQPMEGLLDENISNNNRNIVLGDFNCALIKNLDRKPVPFRDDIGSLELKTFIEHNELIDVWRKRYPKDKQYTFCRGNSRSRIDYIFISSELQYKSQQNLEITSLHVQSDIRYRFATTLVTSTVENTDNKSVEAKFDVTLPDAAFITEFVMEIDGKLYPGEINEKEKAKKKYETAKKKGQTAGIVSQKPRHTNRFSVDANIAAESTVTFNLTYQELLERVYGEYEHIIYIEPGQIVEDFKIDVVIHESRDITKVSVPPIRNDIISDSSIDEGKNGLVTINRPTTKSAMIHYGPTTDDQKQESDQGISGLFVIEYDVERKFDGGEVLVVDGYFVHFFGTVWYETDS</sequence>
<evidence type="ECO:0000256" key="4">
    <source>
        <dbReference type="ARBA" id="ARBA00022690"/>
    </source>
</evidence>
<dbReference type="Pfam" id="PF08487">
    <property type="entry name" value="VIT"/>
    <property type="match status" value="2"/>
</dbReference>
<evidence type="ECO:0000256" key="1">
    <source>
        <dbReference type="ARBA" id="ARBA00004613"/>
    </source>
</evidence>
<dbReference type="GO" id="GO:0030212">
    <property type="term" value="P:hyaluronan metabolic process"/>
    <property type="evidence" value="ECO:0007669"/>
    <property type="project" value="InterPro"/>
</dbReference>
<evidence type="ECO:0000313" key="13">
    <source>
        <dbReference type="Proteomes" id="UP000507470"/>
    </source>
</evidence>
<evidence type="ECO:0000256" key="8">
    <source>
        <dbReference type="SAM" id="MobiDB-lite"/>
    </source>
</evidence>
<reference evidence="12 13" key="1">
    <citation type="submission" date="2020-06" db="EMBL/GenBank/DDBJ databases">
        <authorList>
            <person name="Li R."/>
            <person name="Bekaert M."/>
        </authorList>
    </citation>
    <scope>NUCLEOTIDE SEQUENCE [LARGE SCALE GENOMIC DNA]</scope>
    <source>
        <strain evidence="13">wild</strain>
    </source>
</reference>
<dbReference type="InterPro" id="IPR036465">
    <property type="entry name" value="vWFA_dom_sf"/>
</dbReference>
<evidence type="ECO:0008006" key="14">
    <source>
        <dbReference type="Google" id="ProtNLM"/>
    </source>
</evidence>
<feature type="region of interest" description="Disordered" evidence="8">
    <location>
        <begin position="621"/>
        <end position="682"/>
    </location>
</feature>
<evidence type="ECO:0000256" key="7">
    <source>
        <dbReference type="ARBA" id="ARBA00023180"/>
    </source>
</evidence>
<evidence type="ECO:0000256" key="2">
    <source>
        <dbReference type="ARBA" id="ARBA00010158"/>
    </source>
</evidence>
<feature type="chain" id="PRO_5026807547" description="Inter-alpha-trypsin inhibitor heavy chain H4" evidence="9">
    <location>
        <begin position="19"/>
        <end position="1242"/>
    </location>
</feature>
<evidence type="ECO:0000256" key="3">
    <source>
        <dbReference type="ARBA" id="ARBA00022525"/>
    </source>
</evidence>